<dbReference type="EMBL" id="JAYMYR010000008">
    <property type="protein sequence ID" value="KAK7348395.1"/>
    <property type="molecule type" value="Genomic_DNA"/>
</dbReference>
<sequence length="82" mass="9380">MSANMHIHIVDANPNQNPSIKVRCHMYMHSRTFFGANNVVPQLKDATWDISQTMSRMKSTKLLDEQNAKLKSTMLCTVATYH</sequence>
<name>A0AAN9QS73_PHACN</name>
<keyword evidence="2" id="KW-1185">Reference proteome</keyword>
<protein>
    <submittedName>
        <fullName evidence="1">Uncharacterized protein</fullName>
    </submittedName>
</protein>
<comment type="caution">
    <text evidence="1">The sequence shown here is derived from an EMBL/GenBank/DDBJ whole genome shotgun (WGS) entry which is preliminary data.</text>
</comment>
<gene>
    <name evidence="1" type="ORF">VNO80_22950</name>
</gene>
<accession>A0AAN9QS73</accession>
<evidence type="ECO:0000313" key="2">
    <source>
        <dbReference type="Proteomes" id="UP001374584"/>
    </source>
</evidence>
<reference evidence="1 2" key="1">
    <citation type="submission" date="2024-01" db="EMBL/GenBank/DDBJ databases">
        <title>The genomes of 5 underutilized Papilionoideae crops provide insights into root nodulation and disease resistanc.</title>
        <authorList>
            <person name="Jiang F."/>
        </authorList>
    </citation>
    <scope>NUCLEOTIDE SEQUENCE [LARGE SCALE GENOMIC DNA]</scope>
    <source>
        <strain evidence="1">JINMINGXINNONG_FW02</strain>
        <tissue evidence="1">Leaves</tissue>
    </source>
</reference>
<organism evidence="1 2">
    <name type="scientific">Phaseolus coccineus</name>
    <name type="common">Scarlet runner bean</name>
    <name type="synonym">Phaseolus multiflorus</name>
    <dbReference type="NCBI Taxonomy" id="3886"/>
    <lineage>
        <taxon>Eukaryota</taxon>
        <taxon>Viridiplantae</taxon>
        <taxon>Streptophyta</taxon>
        <taxon>Embryophyta</taxon>
        <taxon>Tracheophyta</taxon>
        <taxon>Spermatophyta</taxon>
        <taxon>Magnoliopsida</taxon>
        <taxon>eudicotyledons</taxon>
        <taxon>Gunneridae</taxon>
        <taxon>Pentapetalae</taxon>
        <taxon>rosids</taxon>
        <taxon>fabids</taxon>
        <taxon>Fabales</taxon>
        <taxon>Fabaceae</taxon>
        <taxon>Papilionoideae</taxon>
        <taxon>50 kb inversion clade</taxon>
        <taxon>NPAAA clade</taxon>
        <taxon>indigoferoid/millettioid clade</taxon>
        <taxon>Phaseoleae</taxon>
        <taxon>Phaseolus</taxon>
    </lineage>
</organism>
<proteinExistence type="predicted"/>
<dbReference type="AlphaFoldDB" id="A0AAN9QS73"/>
<evidence type="ECO:0000313" key="1">
    <source>
        <dbReference type="EMBL" id="KAK7348395.1"/>
    </source>
</evidence>
<dbReference type="Proteomes" id="UP001374584">
    <property type="component" value="Unassembled WGS sequence"/>
</dbReference>